<organism evidence="2 3">
    <name type="scientific">Lithospermum erythrorhizon</name>
    <name type="common">Purple gromwell</name>
    <name type="synonym">Lithospermum officinale var. erythrorhizon</name>
    <dbReference type="NCBI Taxonomy" id="34254"/>
    <lineage>
        <taxon>Eukaryota</taxon>
        <taxon>Viridiplantae</taxon>
        <taxon>Streptophyta</taxon>
        <taxon>Embryophyta</taxon>
        <taxon>Tracheophyta</taxon>
        <taxon>Spermatophyta</taxon>
        <taxon>Magnoliopsida</taxon>
        <taxon>eudicotyledons</taxon>
        <taxon>Gunneridae</taxon>
        <taxon>Pentapetalae</taxon>
        <taxon>asterids</taxon>
        <taxon>lamiids</taxon>
        <taxon>Boraginales</taxon>
        <taxon>Boraginaceae</taxon>
        <taxon>Boraginoideae</taxon>
        <taxon>Lithospermeae</taxon>
        <taxon>Lithospermum</taxon>
    </lineage>
</organism>
<dbReference type="AlphaFoldDB" id="A0AAV3QQ98"/>
<dbReference type="EMBL" id="BAABME010005361">
    <property type="protein sequence ID" value="GAA0165391.1"/>
    <property type="molecule type" value="Genomic_DNA"/>
</dbReference>
<evidence type="ECO:0000313" key="2">
    <source>
        <dbReference type="EMBL" id="GAA0165391.1"/>
    </source>
</evidence>
<comment type="caution">
    <text evidence="2">The sequence shown here is derived from an EMBL/GenBank/DDBJ whole genome shotgun (WGS) entry which is preliminary data.</text>
</comment>
<feature type="region of interest" description="Disordered" evidence="1">
    <location>
        <begin position="65"/>
        <end position="89"/>
    </location>
</feature>
<evidence type="ECO:0000256" key="1">
    <source>
        <dbReference type="SAM" id="MobiDB-lite"/>
    </source>
</evidence>
<gene>
    <name evidence="2" type="ORF">LIER_20807</name>
</gene>
<evidence type="ECO:0000313" key="3">
    <source>
        <dbReference type="Proteomes" id="UP001454036"/>
    </source>
</evidence>
<feature type="compositionally biased region" description="Basic and acidic residues" evidence="1">
    <location>
        <begin position="1"/>
        <end position="30"/>
    </location>
</feature>
<accession>A0AAV3QQ98</accession>
<keyword evidence="3" id="KW-1185">Reference proteome</keyword>
<feature type="region of interest" description="Disordered" evidence="1">
    <location>
        <begin position="1"/>
        <end position="31"/>
    </location>
</feature>
<protein>
    <submittedName>
        <fullName evidence="2">Uncharacterized protein</fullName>
    </submittedName>
</protein>
<name>A0AAV3QQ98_LITER</name>
<sequence length="89" mass="10298">MGYDPRVKNSTREEKDKIPEERTQENKRAPGADIRVLYPSIIDLKNIRPEIEKLIKRGQLKKFVKKEHDGPQATFTASKEHGKSKKIRG</sequence>
<dbReference type="Proteomes" id="UP001454036">
    <property type="component" value="Unassembled WGS sequence"/>
</dbReference>
<proteinExistence type="predicted"/>
<reference evidence="2 3" key="1">
    <citation type="submission" date="2024-01" db="EMBL/GenBank/DDBJ databases">
        <title>The complete chloroplast genome sequence of Lithospermum erythrorhizon: insights into the phylogenetic relationship among Boraginaceae species and the maternal lineages of purple gromwells.</title>
        <authorList>
            <person name="Okada T."/>
            <person name="Watanabe K."/>
        </authorList>
    </citation>
    <scope>NUCLEOTIDE SEQUENCE [LARGE SCALE GENOMIC DNA]</scope>
</reference>